<gene>
    <name evidence="2" type="ORF">SIK69_06660</name>
    <name evidence="1" type="ORF">SIL20_05750</name>
</gene>
<evidence type="ECO:0000313" key="4">
    <source>
        <dbReference type="Proteomes" id="UP001282336"/>
    </source>
</evidence>
<proteinExistence type="predicted"/>
<name>A0AAJ2S6K5_9ENTR</name>
<reference evidence="1 3" key="1">
    <citation type="submission" date="2023-11" db="EMBL/GenBank/DDBJ databases">
        <title>Scandinavium wanjuensis sp. nov., isolated from lettuce South Korea.</title>
        <authorList>
            <person name="Park J."/>
            <person name="Park S."/>
            <person name="Oh K.K."/>
            <person name="Cho G.S."/>
            <person name="Franz C.M.A.P."/>
        </authorList>
    </citation>
    <scope>NUCLEOTIDE SEQUENCE</scope>
    <source>
        <strain evidence="1">V105_12</strain>
        <strain evidence="2 3">V105_6</strain>
    </source>
</reference>
<dbReference type="Proteomes" id="UP001282336">
    <property type="component" value="Unassembled WGS sequence"/>
</dbReference>
<organism evidence="1 4">
    <name type="scientific">Scandinavium lactucae</name>
    <dbReference type="NCBI Taxonomy" id="3095028"/>
    <lineage>
        <taxon>Bacteria</taxon>
        <taxon>Pseudomonadati</taxon>
        <taxon>Pseudomonadota</taxon>
        <taxon>Gammaproteobacteria</taxon>
        <taxon>Enterobacterales</taxon>
        <taxon>Enterobacteriaceae</taxon>
        <taxon>Scandinavium</taxon>
    </lineage>
</organism>
<sequence length="124" mass="14367">MKINTAISVDYLYQNSGPLFSYPSRYFLTQLEGVRGGIPTNMFRKNVCDYQNLVNYKIDDDDLTDEHIFSPLRKAKSLHIVSLIRLVSGVEGQLLAYFVPFQSGKRTIFKVRHRGYTVRRCKNI</sequence>
<keyword evidence="3" id="KW-1185">Reference proteome</keyword>
<comment type="caution">
    <text evidence="1">The sequence shown here is derived from an EMBL/GenBank/DDBJ whole genome shotgun (WGS) entry which is preliminary data.</text>
</comment>
<evidence type="ECO:0000313" key="3">
    <source>
        <dbReference type="Proteomes" id="UP001275664"/>
    </source>
</evidence>
<protein>
    <submittedName>
        <fullName evidence="1">Uncharacterized protein</fullName>
    </submittedName>
</protein>
<evidence type="ECO:0000313" key="1">
    <source>
        <dbReference type="EMBL" id="MDX6031012.1"/>
    </source>
</evidence>
<dbReference type="AlphaFoldDB" id="A0AAJ2S6K5"/>
<dbReference type="Proteomes" id="UP001275664">
    <property type="component" value="Unassembled WGS sequence"/>
</dbReference>
<dbReference type="EMBL" id="JAWXRC010000020">
    <property type="protein sequence ID" value="MDX6031012.1"/>
    <property type="molecule type" value="Genomic_DNA"/>
</dbReference>
<dbReference type="EMBL" id="JAWXRD010000006">
    <property type="protein sequence ID" value="MDX6039879.1"/>
    <property type="molecule type" value="Genomic_DNA"/>
</dbReference>
<dbReference type="RefSeq" id="WP_319627592.1">
    <property type="nucleotide sequence ID" value="NZ_JAWXRB010000003.1"/>
</dbReference>
<accession>A0AAJ2S6K5</accession>
<evidence type="ECO:0000313" key="2">
    <source>
        <dbReference type="EMBL" id="MDX6039879.1"/>
    </source>
</evidence>